<feature type="transmembrane region" description="Helical" evidence="2">
    <location>
        <begin position="497"/>
        <end position="520"/>
    </location>
</feature>
<reference evidence="3" key="1">
    <citation type="submission" date="2021-01" db="EMBL/GenBank/DDBJ databases">
        <title>Metabolic potential, ecology and presence of endohyphal bacteria is reflected in genomic diversity of Mucoromycotina.</title>
        <authorList>
            <person name="Muszewska A."/>
            <person name="Okrasinska A."/>
            <person name="Steczkiewicz K."/>
            <person name="Drgas O."/>
            <person name="Orlowska M."/>
            <person name="Perlinska-Lenart U."/>
            <person name="Aleksandrzak-Piekarczyk T."/>
            <person name="Szatraj K."/>
            <person name="Zielenkiewicz U."/>
            <person name="Pilsyk S."/>
            <person name="Malc E."/>
            <person name="Mieczkowski P."/>
            <person name="Kruszewska J.S."/>
            <person name="Biernat P."/>
            <person name="Pawlowska J."/>
        </authorList>
    </citation>
    <scope>NUCLEOTIDE SEQUENCE</scope>
    <source>
        <strain evidence="3">WA0000018081</strain>
    </source>
</reference>
<dbReference type="AlphaFoldDB" id="A0A8H7STS8"/>
<evidence type="ECO:0000313" key="3">
    <source>
        <dbReference type="EMBL" id="KAG2235097.1"/>
    </source>
</evidence>
<feature type="compositionally biased region" description="Low complexity" evidence="1">
    <location>
        <begin position="396"/>
        <end position="405"/>
    </location>
</feature>
<proteinExistence type="predicted"/>
<feature type="region of interest" description="Disordered" evidence="1">
    <location>
        <begin position="119"/>
        <end position="162"/>
    </location>
</feature>
<sequence>MTFKQISEQDCWFVIGAHQAGATERQCSELSGLSKTVTHNIIHNFKKLGSPHASKLSVVALLNNTQPTNKRKNDEISKNEPTKPRKRGRPRKPLEAPFFTEAIVRNALLEARMDQKSTTYSPNLYPLDRLNTPPSDGEQHHTQKRQRRGSSIITEDLPPTPHSIVAMDDTSDEETETTNEWQVEDDEQLLAHVLGVPLNNFKWKKVETQFGDRHMAKMCSERWEFLKKQLIKDMRAIVKEKDSALFVSIVNAQQSIEKSSVKSIKTTTTTTKHNKHTHSRKFQHTTTINNCTLASIQRSKSLSATKTTSTRLPHTQTIYVCSKRKNHVTKHGKQHHKKKATTTTTTRRSTHHSKKKSLTKKSTSTKKKTTKKTTTKKTTTKKTITKKTTTKKPTKKTTTTKSSSTEVEKSNLPTTTEEALPTQAYSNSDDSNSDDQFIGAALPTQQKPAPSAVDIAPVAPAAPAPAANNSPKDNNNQVNAQTVETTETSDAEPQSKVIGVSVGAVVGCIAAVGLAGMFIYKRRERTTHDQDVEDMNQTSGVNTRWRTQSFMAVVAGAVAKLPKRSNSTSSNNGDSTGGVLGSIRRAASNASRSLSVRSKGSSRSSVQSYGIAVSGPVPAIARIDGDQAQYYGEPSSPTTGTHHTHAY</sequence>
<feature type="compositionally biased region" description="Basic and acidic residues" evidence="1">
    <location>
        <begin position="71"/>
        <end position="83"/>
    </location>
</feature>
<keyword evidence="2" id="KW-0812">Transmembrane</keyword>
<feature type="region of interest" description="Disordered" evidence="1">
    <location>
        <begin position="63"/>
        <end position="94"/>
    </location>
</feature>
<feature type="region of interest" description="Disordered" evidence="1">
    <location>
        <begin position="323"/>
        <end position="437"/>
    </location>
</feature>
<keyword evidence="4" id="KW-1185">Reference proteome</keyword>
<feature type="region of interest" description="Disordered" evidence="1">
    <location>
        <begin position="562"/>
        <end position="581"/>
    </location>
</feature>
<feature type="compositionally biased region" description="Low complexity" evidence="1">
    <location>
        <begin position="565"/>
        <end position="574"/>
    </location>
</feature>
<evidence type="ECO:0000256" key="2">
    <source>
        <dbReference type="SAM" id="Phobius"/>
    </source>
</evidence>
<accession>A0A8H7STS8</accession>
<evidence type="ECO:0000313" key="4">
    <source>
        <dbReference type="Proteomes" id="UP000613177"/>
    </source>
</evidence>
<name>A0A8H7STS8_9FUNG</name>
<evidence type="ECO:0000256" key="1">
    <source>
        <dbReference type="SAM" id="MobiDB-lite"/>
    </source>
</evidence>
<dbReference type="EMBL" id="JAEPRE010000039">
    <property type="protein sequence ID" value="KAG2235097.1"/>
    <property type="molecule type" value="Genomic_DNA"/>
</dbReference>
<comment type="caution">
    <text evidence="3">The sequence shown here is derived from an EMBL/GenBank/DDBJ whole genome shotgun (WGS) entry which is preliminary data.</text>
</comment>
<keyword evidence="2" id="KW-0472">Membrane</keyword>
<gene>
    <name evidence="3" type="ORF">INT48_002438</name>
</gene>
<dbReference type="Proteomes" id="UP000613177">
    <property type="component" value="Unassembled WGS sequence"/>
</dbReference>
<organism evidence="3 4">
    <name type="scientific">Thamnidium elegans</name>
    <dbReference type="NCBI Taxonomy" id="101142"/>
    <lineage>
        <taxon>Eukaryota</taxon>
        <taxon>Fungi</taxon>
        <taxon>Fungi incertae sedis</taxon>
        <taxon>Mucoromycota</taxon>
        <taxon>Mucoromycotina</taxon>
        <taxon>Mucoromycetes</taxon>
        <taxon>Mucorales</taxon>
        <taxon>Mucorineae</taxon>
        <taxon>Mucoraceae</taxon>
        <taxon>Thamnidium</taxon>
    </lineage>
</organism>
<evidence type="ECO:0008006" key="5">
    <source>
        <dbReference type="Google" id="ProtNLM"/>
    </source>
</evidence>
<feature type="compositionally biased region" description="Basic residues" evidence="1">
    <location>
        <begin position="348"/>
        <end position="395"/>
    </location>
</feature>
<protein>
    <recommendedName>
        <fullName evidence="5">Myb-like domain-containing protein</fullName>
    </recommendedName>
</protein>
<feature type="compositionally biased region" description="Basic residues" evidence="1">
    <location>
        <begin position="323"/>
        <end position="340"/>
    </location>
</feature>
<keyword evidence="2" id="KW-1133">Transmembrane helix</keyword>